<accession>A6X7J8</accession>
<dbReference type="GO" id="GO:0016829">
    <property type="term" value="F:lyase activity"/>
    <property type="evidence" value="ECO:0007669"/>
    <property type="project" value="InterPro"/>
</dbReference>
<keyword evidence="4" id="KW-0614">Plasmid</keyword>
<dbReference type="Gene3D" id="1.10.4100.10">
    <property type="entry name" value="2-methylcitrate dehydratase PrpD"/>
    <property type="match status" value="1"/>
</dbReference>
<name>A6X7J8_BRUA4</name>
<dbReference type="PhylomeDB" id="A6X7J8"/>
<dbReference type="SUPFAM" id="SSF103378">
    <property type="entry name" value="2-methylcitrate dehydratase PrpD"/>
    <property type="match status" value="1"/>
</dbReference>
<evidence type="ECO:0000259" key="3">
    <source>
        <dbReference type="Pfam" id="PF19305"/>
    </source>
</evidence>
<organism evidence="4 5">
    <name type="scientific">Brucella anthropi (strain ATCC 49188 / DSM 6882 / CCUG 24695 / JCM 21032 / LMG 3331 / NBRC 15819 / NCTC 12168 / Alc 37)</name>
    <name type="common">Ochrobactrum anthropi</name>
    <dbReference type="NCBI Taxonomy" id="439375"/>
    <lineage>
        <taxon>Bacteria</taxon>
        <taxon>Pseudomonadati</taxon>
        <taxon>Pseudomonadota</taxon>
        <taxon>Alphaproteobacteria</taxon>
        <taxon>Hyphomicrobiales</taxon>
        <taxon>Brucellaceae</taxon>
        <taxon>Brucella/Ochrobactrum group</taxon>
        <taxon>Brucella</taxon>
    </lineage>
</organism>
<dbReference type="HOGENOM" id="CLU_026574_2_2_5"/>
<dbReference type="PANTHER" id="PTHR16943:SF8">
    <property type="entry name" value="2-METHYLCITRATE DEHYDRATASE"/>
    <property type="match status" value="1"/>
</dbReference>
<feature type="domain" description="MmgE/PrpD N-terminal" evidence="2">
    <location>
        <begin position="11"/>
        <end position="243"/>
    </location>
</feature>
<evidence type="ECO:0000259" key="2">
    <source>
        <dbReference type="Pfam" id="PF03972"/>
    </source>
</evidence>
<geneLocation type="plasmid" evidence="4 5">
    <name>pOANT01</name>
</geneLocation>
<proteinExistence type="inferred from homology"/>
<dbReference type="InterPro" id="IPR042183">
    <property type="entry name" value="MmgE/PrpD_sf_1"/>
</dbReference>
<evidence type="ECO:0000313" key="4">
    <source>
        <dbReference type="EMBL" id="ABS17202.1"/>
    </source>
</evidence>
<dbReference type="PATRIC" id="fig|439375.7.peg.4686"/>
<keyword evidence="5" id="KW-1185">Reference proteome</keyword>
<sequence length="463" mass="47822">MKASRNASALLAEWASNVRTSDIPDKVRAVARTCVTDTIGVAMAGTASPVSSLARQVALENAGPGWADILGAGTKCSASAAAFCNGVTAHALDFDDNCYAGFVHGSAIIVPAALAVAQERDLTGADLVTAIVVGAECEYAVGAAAGVDLYEKGWWTTGLIGPIGAGVAVGRLLGLDAEAMQSCIGFAVAGAGGTKACFGTDAKALMAGAASEAGVKWALLASRGANGPVDAFSHVAGFANLFNNSIFNVEEVARLGTDWRLVEPGIDIKKYPVCLSSHAAIDVVSGIVRREGIAAADIQEIVCDVPPVVVANLIYVSPETVREAQFSMEFALAAAACFGELGLDQLKPEILHSEEVRALMARVRMLSGPDWDLPRRIAAPEGASILLTLKDGRRFSGFCSHAPGTAANPLPAEEIETKFLGGTQTVLGARPARDLLQALNLLDADVPVRDLLKPVFPGAQKCG</sequence>
<reference evidence="4 5" key="1">
    <citation type="journal article" date="2011" name="J. Bacteriol.">
        <title>Genome of Ochrobactrum anthropi ATCC 49188 T, a versatile opportunistic pathogen and symbiont of several eukaryotic hosts.</title>
        <authorList>
            <person name="Chain P.S."/>
            <person name="Lang D.M."/>
            <person name="Comerci D.J."/>
            <person name="Malfatti S.A."/>
            <person name="Vergez L.M."/>
            <person name="Shin M."/>
            <person name="Ugalde R.A."/>
            <person name="Garcia E."/>
            <person name="Tolmasky M.E."/>
        </authorList>
    </citation>
    <scope>NUCLEOTIDE SEQUENCE [LARGE SCALE GENOMIC DNA]</scope>
    <source>
        <strain evidence="5">ATCC 49188 / DSM 6882 / CCUG 24695 / JCM 21032 / LMG 3331 / NBRC 15819 / NCTC 12168 / Alc 37</strain>
    </source>
</reference>
<dbReference type="Gene3D" id="3.30.1330.120">
    <property type="entry name" value="2-methylcitrate dehydratase PrpD"/>
    <property type="match status" value="1"/>
</dbReference>
<dbReference type="Pfam" id="PF19305">
    <property type="entry name" value="MmgE_PrpD_C"/>
    <property type="match status" value="1"/>
</dbReference>
<dbReference type="KEGG" id="oan:Oant_4513"/>
<gene>
    <name evidence="4" type="ordered locus">Oant_4513</name>
</gene>
<protein>
    <submittedName>
        <fullName evidence="4">MmgE/PrpD family protein</fullName>
    </submittedName>
</protein>
<dbReference type="Proteomes" id="UP000002301">
    <property type="component" value="Plasmid pOANT01"/>
</dbReference>
<dbReference type="InterPro" id="IPR045337">
    <property type="entry name" value="MmgE_PrpD_C"/>
</dbReference>
<feature type="domain" description="MmgE/PrpD C-terminal" evidence="3">
    <location>
        <begin position="271"/>
        <end position="437"/>
    </location>
</feature>
<dbReference type="Pfam" id="PF03972">
    <property type="entry name" value="MmgE_PrpD_N"/>
    <property type="match status" value="1"/>
</dbReference>
<evidence type="ECO:0000313" key="5">
    <source>
        <dbReference type="Proteomes" id="UP000002301"/>
    </source>
</evidence>
<dbReference type="InterPro" id="IPR005656">
    <property type="entry name" value="MmgE_PrpD"/>
</dbReference>
<dbReference type="AlphaFoldDB" id="A6X7J8"/>
<dbReference type="RefSeq" id="WP_011982893.1">
    <property type="nucleotide sequence ID" value="NC_009669.1"/>
</dbReference>
<dbReference type="PANTHER" id="PTHR16943">
    <property type="entry name" value="2-METHYLCITRATE DEHYDRATASE-RELATED"/>
    <property type="match status" value="1"/>
</dbReference>
<comment type="similarity">
    <text evidence="1">Belongs to the PrpD family.</text>
</comment>
<dbReference type="InterPro" id="IPR045336">
    <property type="entry name" value="MmgE_PrpD_N"/>
</dbReference>
<dbReference type="InterPro" id="IPR042188">
    <property type="entry name" value="MmgE/PrpD_sf_2"/>
</dbReference>
<dbReference type="InterPro" id="IPR036148">
    <property type="entry name" value="MmgE/PrpD_sf"/>
</dbReference>
<evidence type="ECO:0000256" key="1">
    <source>
        <dbReference type="ARBA" id="ARBA00006174"/>
    </source>
</evidence>
<dbReference type="EMBL" id="CP000760">
    <property type="protein sequence ID" value="ABS17202.1"/>
    <property type="molecule type" value="Genomic_DNA"/>
</dbReference>